<feature type="non-terminal residue" evidence="2">
    <location>
        <position position="276"/>
    </location>
</feature>
<dbReference type="Gene3D" id="3.90.1200.10">
    <property type="match status" value="1"/>
</dbReference>
<feature type="domain" description="Aminoglycoside phosphotransferase" evidence="1">
    <location>
        <begin position="20"/>
        <end position="235"/>
    </location>
</feature>
<evidence type="ECO:0000313" key="3">
    <source>
        <dbReference type="Proteomes" id="UP000295124"/>
    </source>
</evidence>
<dbReference type="PANTHER" id="PTHR21310">
    <property type="entry name" value="AMINOGLYCOSIDE PHOSPHOTRANSFERASE-RELATED-RELATED"/>
    <property type="match status" value="1"/>
</dbReference>
<evidence type="ECO:0000313" key="2">
    <source>
        <dbReference type="EMBL" id="TDD46573.1"/>
    </source>
</evidence>
<accession>A0A4R4YNI0</accession>
<proteinExistence type="predicted"/>
<dbReference type="InterPro" id="IPR011009">
    <property type="entry name" value="Kinase-like_dom_sf"/>
</dbReference>
<evidence type="ECO:0000259" key="1">
    <source>
        <dbReference type="Pfam" id="PF01636"/>
    </source>
</evidence>
<dbReference type="InterPro" id="IPR051678">
    <property type="entry name" value="AGP_Transferase"/>
</dbReference>
<protein>
    <submittedName>
        <fullName evidence="2">Aminoglycoside phosphotransferase family protein</fullName>
    </submittedName>
</protein>
<keyword evidence="2" id="KW-0808">Transferase</keyword>
<dbReference type="Gene3D" id="3.30.200.20">
    <property type="entry name" value="Phosphorylase Kinase, domain 1"/>
    <property type="match status" value="1"/>
</dbReference>
<dbReference type="SUPFAM" id="SSF56112">
    <property type="entry name" value="Protein kinase-like (PK-like)"/>
    <property type="match status" value="1"/>
</dbReference>
<dbReference type="InterPro" id="IPR002575">
    <property type="entry name" value="Aminoglycoside_PTrfase"/>
</dbReference>
<keyword evidence="3" id="KW-1185">Reference proteome</keyword>
<dbReference type="EMBL" id="SMKX01000170">
    <property type="protein sequence ID" value="TDD46573.1"/>
    <property type="molecule type" value="Genomic_DNA"/>
</dbReference>
<gene>
    <name evidence="2" type="ORF">E1263_36285</name>
</gene>
<organism evidence="2 3">
    <name type="scientific">Kribbella antibiotica</name>
    <dbReference type="NCBI Taxonomy" id="190195"/>
    <lineage>
        <taxon>Bacteria</taxon>
        <taxon>Bacillati</taxon>
        <taxon>Actinomycetota</taxon>
        <taxon>Actinomycetes</taxon>
        <taxon>Propionibacteriales</taxon>
        <taxon>Kribbellaceae</taxon>
        <taxon>Kribbella</taxon>
    </lineage>
</organism>
<comment type="caution">
    <text evidence="2">The sequence shown here is derived from an EMBL/GenBank/DDBJ whole genome shotgun (WGS) entry which is preliminary data.</text>
</comment>
<dbReference type="RefSeq" id="WP_132175851.1">
    <property type="nucleotide sequence ID" value="NZ_SMKX01000170.1"/>
</dbReference>
<name>A0A4R4YNI0_9ACTN</name>
<dbReference type="GO" id="GO:0016740">
    <property type="term" value="F:transferase activity"/>
    <property type="evidence" value="ECO:0007669"/>
    <property type="project" value="UniProtKB-KW"/>
</dbReference>
<dbReference type="AlphaFoldDB" id="A0A4R4YNI0"/>
<dbReference type="Pfam" id="PF01636">
    <property type="entry name" value="APH"/>
    <property type="match status" value="1"/>
</dbReference>
<dbReference type="OrthoDB" id="4706173at2"/>
<sequence>MTTLTWVRRHLADGEQITQVEPLHGGLTSDVRRFTISTPDSGTRDLVLRSPHDLTNAADWLTREADTLTLLATTAVPAPELVAVDPTGAFGERPSLLMTWLPGRTLLTDSGLADRIPLLAQQLVAIHAVQPVERPRPFVTLTTADTVVVPPGADWSAAIDVIRQPHPPYEGAFLHRDFQPGNVLFDGSHLTAVVDWAGACWGPTDLDVAHCATNLALLHGPTAAHHFIHAYEQAGGSLSPNRHYWLVRDALAFSEEVEPATQPWRDSTRPDLTPET</sequence>
<dbReference type="Proteomes" id="UP000295124">
    <property type="component" value="Unassembled WGS sequence"/>
</dbReference>
<reference evidence="2 3" key="1">
    <citation type="submission" date="2019-03" db="EMBL/GenBank/DDBJ databases">
        <title>Draft genome sequences of novel Actinobacteria.</title>
        <authorList>
            <person name="Sahin N."/>
            <person name="Ay H."/>
            <person name="Saygin H."/>
        </authorList>
    </citation>
    <scope>NUCLEOTIDE SEQUENCE [LARGE SCALE GENOMIC DNA]</scope>
    <source>
        <strain evidence="2 3">JCM 13523</strain>
    </source>
</reference>